<evidence type="ECO:0000256" key="8">
    <source>
        <dbReference type="ARBA" id="ARBA00029996"/>
    </source>
</evidence>
<gene>
    <name evidence="11" type="primary">cobD</name>
    <name evidence="11" type="ORF">K8U80_03680</name>
</gene>
<dbReference type="PANTHER" id="PTHR42885">
    <property type="entry name" value="HISTIDINOL-PHOSPHATE AMINOTRANSFERASE-RELATED"/>
    <property type="match status" value="1"/>
</dbReference>
<dbReference type="EMBL" id="DYVF01000027">
    <property type="protein sequence ID" value="HJG30480.1"/>
    <property type="molecule type" value="Genomic_DNA"/>
</dbReference>
<comment type="caution">
    <text evidence="11">The sequence shown here is derived from an EMBL/GenBank/DDBJ whole genome shotgun (WGS) entry which is preliminary data.</text>
</comment>
<dbReference type="CDD" id="cd00609">
    <property type="entry name" value="AAT_like"/>
    <property type="match status" value="1"/>
</dbReference>
<comment type="pathway">
    <text evidence="3">Cofactor biosynthesis; adenosylcobalamin biosynthesis.</text>
</comment>
<evidence type="ECO:0000256" key="7">
    <source>
        <dbReference type="ARBA" id="ARBA00023239"/>
    </source>
</evidence>
<comment type="function">
    <text evidence="2">Decarboxylates L-threonine-O-3-phosphate to yield (R)-1-amino-2-propanol O-2-phosphate, the precursor for the linkage between the nucleotide loop and the corrin ring in cobalamin.</text>
</comment>
<keyword evidence="6" id="KW-0663">Pyridoxal phosphate</keyword>
<reference evidence="11" key="2">
    <citation type="submission" date="2021-09" db="EMBL/GenBank/DDBJ databases">
        <authorList>
            <person name="Gilroy R."/>
        </authorList>
    </citation>
    <scope>NUCLEOTIDE SEQUENCE</scope>
    <source>
        <strain evidence="11">ChiGjej2B2-7701</strain>
    </source>
</reference>
<dbReference type="NCBIfam" id="TIGR01140">
    <property type="entry name" value="L_thr_O3P_dcar"/>
    <property type="match status" value="1"/>
</dbReference>
<evidence type="ECO:0000256" key="9">
    <source>
        <dbReference type="ARBA" id="ARBA00048531"/>
    </source>
</evidence>
<evidence type="ECO:0000313" key="11">
    <source>
        <dbReference type="EMBL" id="HJG30480.1"/>
    </source>
</evidence>
<evidence type="ECO:0000256" key="3">
    <source>
        <dbReference type="ARBA" id="ARBA00004953"/>
    </source>
</evidence>
<comment type="catalytic activity">
    <reaction evidence="9">
        <text>O-phospho-L-threonine + H(+) = (R)-1-aminopropan-2-yl phosphate + CO2</text>
        <dbReference type="Rhea" id="RHEA:11492"/>
        <dbReference type="ChEBI" id="CHEBI:15378"/>
        <dbReference type="ChEBI" id="CHEBI:16526"/>
        <dbReference type="ChEBI" id="CHEBI:58563"/>
        <dbReference type="ChEBI" id="CHEBI:58675"/>
        <dbReference type="EC" id="4.1.1.81"/>
    </reaction>
</comment>
<dbReference type="Gene3D" id="3.40.640.10">
    <property type="entry name" value="Type I PLP-dependent aspartate aminotransferase-like (Major domain)"/>
    <property type="match status" value="1"/>
</dbReference>
<evidence type="ECO:0000256" key="2">
    <source>
        <dbReference type="ARBA" id="ARBA00003444"/>
    </source>
</evidence>
<dbReference type="GO" id="GO:0009236">
    <property type="term" value="P:cobalamin biosynthetic process"/>
    <property type="evidence" value="ECO:0007669"/>
    <property type="project" value="UniProtKB-KW"/>
</dbReference>
<dbReference type="PANTHER" id="PTHR42885:SF1">
    <property type="entry name" value="THREONINE-PHOSPHATE DECARBOXYLASE"/>
    <property type="match status" value="1"/>
</dbReference>
<evidence type="ECO:0000313" key="12">
    <source>
        <dbReference type="Proteomes" id="UP000746751"/>
    </source>
</evidence>
<dbReference type="Gene3D" id="3.90.1150.10">
    <property type="entry name" value="Aspartate Aminotransferase, domain 1"/>
    <property type="match status" value="1"/>
</dbReference>
<dbReference type="Proteomes" id="UP000746751">
    <property type="component" value="Unassembled WGS sequence"/>
</dbReference>
<dbReference type="AlphaFoldDB" id="A0A921IRC5"/>
<dbReference type="InterPro" id="IPR015421">
    <property type="entry name" value="PyrdxlP-dep_Trfase_major"/>
</dbReference>
<organism evidence="11 12">
    <name type="scientific">Collinsella ihumii</name>
    <dbReference type="NCBI Taxonomy" id="1720204"/>
    <lineage>
        <taxon>Bacteria</taxon>
        <taxon>Bacillati</taxon>
        <taxon>Actinomycetota</taxon>
        <taxon>Coriobacteriia</taxon>
        <taxon>Coriobacteriales</taxon>
        <taxon>Coriobacteriaceae</taxon>
        <taxon>Collinsella</taxon>
    </lineage>
</organism>
<evidence type="ECO:0000256" key="1">
    <source>
        <dbReference type="ARBA" id="ARBA00001933"/>
    </source>
</evidence>
<keyword evidence="7 11" id="KW-0456">Lyase</keyword>
<dbReference type="InterPro" id="IPR015424">
    <property type="entry name" value="PyrdxlP-dep_Trfase"/>
</dbReference>
<feature type="domain" description="Aminotransferase class I/classII large" evidence="10">
    <location>
        <begin position="28"/>
        <end position="354"/>
    </location>
</feature>
<evidence type="ECO:0000256" key="5">
    <source>
        <dbReference type="ARBA" id="ARBA00022573"/>
    </source>
</evidence>
<dbReference type="InterPro" id="IPR004839">
    <property type="entry name" value="Aminotransferase_I/II_large"/>
</dbReference>
<dbReference type="InterPro" id="IPR005860">
    <property type="entry name" value="CobD"/>
</dbReference>
<dbReference type="Pfam" id="PF00155">
    <property type="entry name" value="Aminotran_1_2"/>
    <property type="match status" value="1"/>
</dbReference>
<reference evidence="11" key="1">
    <citation type="journal article" date="2021" name="PeerJ">
        <title>Extensive microbial diversity within the chicken gut microbiome revealed by metagenomics and culture.</title>
        <authorList>
            <person name="Gilroy R."/>
            <person name="Ravi A."/>
            <person name="Getino M."/>
            <person name="Pursley I."/>
            <person name="Horton D.L."/>
            <person name="Alikhan N.F."/>
            <person name="Baker D."/>
            <person name="Gharbi K."/>
            <person name="Hall N."/>
            <person name="Watson M."/>
            <person name="Adriaenssens E.M."/>
            <person name="Foster-Nyarko E."/>
            <person name="Jarju S."/>
            <person name="Secka A."/>
            <person name="Antonio M."/>
            <person name="Oren A."/>
            <person name="Chaudhuri R.R."/>
            <person name="La Ragione R."/>
            <person name="Hildebrand F."/>
            <person name="Pallen M.J."/>
        </authorList>
    </citation>
    <scope>NUCLEOTIDE SEQUENCE</scope>
    <source>
        <strain evidence="11">ChiGjej2B2-7701</strain>
    </source>
</reference>
<dbReference type="GO" id="GO:0030170">
    <property type="term" value="F:pyridoxal phosphate binding"/>
    <property type="evidence" value="ECO:0007669"/>
    <property type="project" value="InterPro"/>
</dbReference>
<evidence type="ECO:0000256" key="4">
    <source>
        <dbReference type="ARBA" id="ARBA00012285"/>
    </source>
</evidence>
<dbReference type="SUPFAM" id="SSF53383">
    <property type="entry name" value="PLP-dependent transferases"/>
    <property type="match status" value="1"/>
</dbReference>
<evidence type="ECO:0000256" key="6">
    <source>
        <dbReference type="ARBA" id="ARBA00022898"/>
    </source>
</evidence>
<protein>
    <recommendedName>
        <fullName evidence="4">threonine-phosphate decarboxylase</fullName>
        <ecNumber evidence="4">4.1.1.81</ecNumber>
    </recommendedName>
    <alternativeName>
        <fullName evidence="8">L-threonine-O-3-phosphate decarboxylase</fullName>
    </alternativeName>
</protein>
<dbReference type="GO" id="GO:0048472">
    <property type="term" value="F:threonine-phosphate decarboxylase activity"/>
    <property type="evidence" value="ECO:0007669"/>
    <property type="project" value="UniProtKB-EC"/>
</dbReference>
<accession>A0A921IRC5</accession>
<evidence type="ECO:0000259" key="10">
    <source>
        <dbReference type="Pfam" id="PF00155"/>
    </source>
</evidence>
<name>A0A921IRC5_9ACTN</name>
<dbReference type="InterPro" id="IPR015422">
    <property type="entry name" value="PyrdxlP-dep_Trfase_small"/>
</dbReference>
<proteinExistence type="predicted"/>
<dbReference type="EC" id="4.1.1.81" evidence="4"/>
<keyword evidence="5" id="KW-0169">Cobalamin biosynthesis</keyword>
<comment type="cofactor">
    <cofactor evidence="1">
        <name>pyridoxal 5'-phosphate</name>
        <dbReference type="ChEBI" id="CHEBI:597326"/>
    </cofactor>
</comment>
<sequence length="372" mass="39047">MGAIDTAARRPYGHGGDIWGSRERWGADIVDFSANTNPLGMPAAAREAASRALETADRYPDPHCRELTAAIAGHEGVDASSILCGNGAADLIWRLMAALRPKTVLVCAPTFSEYAQAARAAGAAVREFALSEQNGFAVDMSLIDAIDESVDVVFLCSPNNPTGRTIAPDVLEAIERKCREAGALLALDECFLGFVADGVSRSRVRAAAAGTGLIVFRAFTKLYGMAGLRLGYAVSGDVELTARMYAAGPPWAVSSIAQAAGRAALGDAAFVDRTRGLVAGERPRIAGAFEDIGCAVVPGEANYLLLKCPVADMAERMAARGVIVRPCATFGGLSSAYIRVAVRTPEENDRLIDAARAALAGEEGMEAPWQSR</sequence>